<evidence type="ECO:0000313" key="2">
    <source>
        <dbReference type="EMBL" id="SDK17700.1"/>
    </source>
</evidence>
<reference evidence="3" key="1">
    <citation type="submission" date="2016-10" db="EMBL/GenBank/DDBJ databases">
        <authorList>
            <person name="Varghese N."/>
            <person name="Submissions S."/>
        </authorList>
    </citation>
    <scope>NUCLEOTIDE SEQUENCE [LARGE SCALE GENOMIC DNA]</scope>
    <source>
        <strain evidence="3">B4,CECT 8067,JCM 17497</strain>
    </source>
</reference>
<name>A0A1G8ZU92_9EURY</name>
<feature type="region of interest" description="Disordered" evidence="1">
    <location>
        <begin position="1"/>
        <end position="28"/>
    </location>
</feature>
<gene>
    <name evidence="2" type="ORF">SAMN04515672_2430</name>
</gene>
<keyword evidence="3" id="KW-1185">Reference proteome</keyword>
<accession>A0A1G8ZU92</accession>
<evidence type="ECO:0000313" key="3">
    <source>
        <dbReference type="Proteomes" id="UP000198882"/>
    </source>
</evidence>
<dbReference type="Proteomes" id="UP000198882">
    <property type="component" value="Unassembled WGS sequence"/>
</dbReference>
<evidence type="ECO:0000256" key="1">
    <source>
        <dbReference type="SAM" id="MobiDB-lite"/>
    </source>
</evidence>
<proteinExistence type="predicted"/>
<dbReference type="AlphaFoldDB" id="A0A1G8ZU92"/>
<sequence length="57" mass="5961">MAMATGTRSDGDPDSEPAPNHGPEIAVCESGPDTLVFIESGNTEGWISSSRIVDVTR</sequence>
<dbReference type="EMBL" id="FNFE01000003">
    <property type="protein sequence ID" value="SDK17700.1"/>
    <property type="molecule type" value="Genomic_DNA"/>
</dbReference>
<organism evidence="2 3">
    <name type="scientific">Natronorubrum texcoconense</name>
    <dbReference type="NCBI Taxonomy" id="1095776"/>
    <lineage>
        <taxon>Archaea</taxon>
        <taxon>Methanobacteriati</taxon>
        <taxon>Methanobacteriota</taxon>
        <taxon>Stenosarchaea group</taxon>
        <taxon>Halobacteria</taxon>
        <taxon>Halobacteriales</taxon>
        <taxon>Natrialbaceae</taxon>
        <taxon>Natronorubrum</taxon>
    </lineage>
</organism>
<protein>
    <submittedName>
        <fullName evidence="2">Uncharacterized protein</fullName>
    </submittedName>
</protein>